<proteinExistence type="predicted"/>
<dbReference type="RefSeq" id="WP_102894947.1">
    <property type="nucleotide sequence ID" value="NZ_JAMOHU010000006.1"/>
</dbReference>
<protein>
    <recommendedName>
        <fullName evidence="3">Lipoprotein</fullName>
    </recommendedName>
</protein>
<evidence type="ECO:0000313" key="1">
    <source>
        <dbReference type="EMBL" id="PNG08795.1"/>
    </source>
</evidence>
<dbReference type="PROSITE" id="PS51257">
    <property type="entry name" value="PROKAR_LIPOPROTEIN"/>
    <property type="match status" value="1"/>
</dbReference>
<dbReference type="EMBL" id="POUT01000008">
    <property type="protein sequence ID" value="PNG08795.1"/>
    <property type="molecule type" value="Genomic_DNA"/>
</dbReference>
<evidence type="ECO:0000313" key="2">
    <source>
        <dbReference type="Proteomes" id="UP000236023"/>
    </source>
</evidence>
<sequence>MLNRHVVASTGAALCAALLLGGCANHLPQRSEYEARTERTLLDHSLRIELGEPQVLELPQRRIRVQEQKTFEVTDFEVTRRYDRYTPYQPWRELYEIPLGVVAVVAGIGANVLNVVMLGNIPESATRDWISYGFAGINPFMNVESNGRSQQNLASLDEQRRDARLEYSSLPWAERPVTVVAGPNTHELATDRNGVLRLNLLDGTFADQDITQVGKLLLSVEDQQDGTRADAALLVSHKLRGKLQEAHELIFDDLEGDDVAQWVHRVKRLSELGLEEEASELEQSLIELTRNDPELQQQFLRSLLDGATLGADRGN</sequence>
<evidence type="ECO:0008006" key="3">
    <source>
        <dbReference type="Google" id="ProtNLM"/>
    </source>
</evidence>
<dbReference type="AlphaFoldDB" id="A0A2N8T232"/>
<accession>A0A2N8T232</accession>
<reference evidence="1 2" key="1">
    <citation type="submission" date="2018-01" db="EMBL/GenBank/DDBJ databases">
        <title>Denitrification phenotypes of diverse strains of Pseudomonas stutzeri.</title>
        <authorList>
            <person name="Milligan D.A."/>
            <person name="Bergaust L."/>
            <person name="Bakken L.R."/>
            <person name="Frostegard A."/>
        </authorList>
    </citation>
    <scope>NUCLEOTIDE SEQUENCE [LARGE SCALE GENOMIC DNA]</scope>
    <source>
        <strain evidence="1 2">24a75</strain>
    </source>
</reference>
<comment type="caution">
    <text evidence="1">The sequence shown here is derived from an EMBL/GenBank/DDBJ whole genome shotgun (WGS) entry which is preliminary data.</text>
</comment>
<name>A0A2N8T232_STUST</name>
<dbReference type="Proteomes" id="UP000236023">
    <property type="component" value="Unassembled WGS sequence"/>
</dbReference>
<organism evidence="1 2">
    <name type="scientific">Stutzerimonas stutzeri</name>
    <name type="common">Pseudomonas stutzeri</name>
    <dbReference type="NCBI Taxonomy" id="316"/>
    <lineage>
        <taxon>Bacteria</taxon>
        <taxon>Pseudomonadati</taxon>
        <taxon>Pseudomonadota</taxon>
        <taxon>Gammaproteobacteria</taxon>
        <taxon>Pseudomonadales</taxon>
        <taxon>Pseudomonadaceae</taxon>
        <taxon>Stutzerimonas</taxon>
    </lineage>
</organism>
<gene>
    <name evidence="1" type="ORF">CXK94_14870</name>
</gene>